<keyword evidence="3" id="KW-0813">Transport</keyword>
<comment type="subcellular location">
    <subcellularLocation>
        <location evidence="1">Cell membrane</location>
        <topology evidence="1">Multi-pass membrane protein</topology>
    </subcellularLocation>
</comment>
<evidence type="ECO:0000256" key="2">
    <source>
        <dbReference type="ARBA" id="ARBA00009773"/>
    </source>
</evidence>
<dbReference type="Pfam" id="PF01594">
    <property type="entry name" value="AI-2E_transport"/>
    <property type="match status" value="1"/>
</dbReference>
<evidence type="ECO:0000256" key="5">
    <source>
        <dbReference type="ARBA" id="ARBA00022692"/>
    </source>
</evidence>
<dbReference type="InterPro" id="IPR002549">
    <property type="entry name" value="AI-2E-like"/>
</dbReference>
<protein>
    <submittedName>
        <fullName evidence="9">AI-2E family transporter</fullName>
    </submittedName>
</protein>
<dbReference type="RefSeq" id="WP_147582021.1">
    <property type="nucleotide sequence ID" value="NZ_CP042831.1"/>
</dbReference>
<evidence type="ECO:0000256" key="8">
    <source>
        <dbReference type="SAM" id="Phobius"/>
    </source>
</evidence>
<feature type="transmembrane region" description="Helical" evidence="8">
    <location>
        <begin position="145"/>
        <end position="169"/>
    </location>
</feature>
<dbReference type="EMBL" id="CP042831">
    <property type="protein sequence ID" value="QEE48547.1"/>
    <property type="molecule type" value="Genomic_DNA"/>
</dbReference>
<dbReference type="KEGG" id="fak:FUA48_02855"/>
<dbReference type="GO" id="GO:0005886">
    <property type="term" value="C:plasma membrane"/>
    <property type="evidence" value="ECO:0007669"/>
    <property type="project" value="UniProtKB-SubCell"/>
</dbReference>
<dbReference type="PANTHER" id="PTHR21716:SF53">
    <property type="entry name" value="PERMEASE PERM-RELATED"/>
    <property type="match status" value="1"/>
</dbReference>
<dbReference type="GO" id="GO:0055085">
    <property type="term" value="P:transmembrane transport"/>
    <property type="evidence" value="ECO:0007669"/>
    <property type="project" value="TreeGrafter"/>
</dbReference>
<evidence type="ECO:0000256" key="6">
    <source>
        <dbReference type="ARBA" id="ARBA00022989"/>
    </source>
</evidence>
<proteinExistence type="inferred from homology"/>
<dbReference type="Proteomes" id="UP000321222">
    <property type="component" value="Chromosome"/>
</dbReference>
<dbReference type="PANTHER" id="PTHR21716">
    <property type="entry name" value="TRANSMEMBRANE PROTEIN"/>
    <property type="match status" value="1"/>
</dbReference>
<feature type="transmembrane region" description="Helical" evidence="8">
    <location>
        <begin position="231"/>
        <end position="259"/>
    </location>
</feature>
<reference evidence="9 10" key="1">
    <citation type="submission" date="2019-08" db="EMBL/GenBank/DDBJ databases">
        <title>Flavobacterium alkalisoli sp. nov., isolated from rhizosphere soil of Suaeda salsa.</title>
        <authorList>
            <person name="Sun J.-Q."/>
            <person name="Xu L."/>
        </authorList>
    </citation>
    <scope>NUCLEOTIDE SEQUENCE [LARGE SCALE GENOMIC DNA]</scope>
    <source>
        <strain evidence="9 10">XS-5</strain>
    </source>
</reference>
<feature type="transmembrane region" description="Helical" evidence="8">
    <location>
        <begin position="12"/>
        <end position="42"/>
    </location>
</feature>
<name>A0A5B9FV92_9FLAO</name>
<evidence type="ECO:0000256" key="4">
    <source>
        <dbReference type="ARBA" id="ARBA00022475"/>
    </source>
</evidence>
<sequence length="374" mass="41819">MTTAKLPNYVKAVYIFLLIIIIVFFMIIAKQILVPLLISGYIAMLLTSSCNRLERRKIPRSVSAAICLLLFIITISGLLLFIYLQVRGFMDDLGGSLKNEVNAFVIEANKWTEEHFGFDLGMRYGFEIKKAVEMVQTEEAPPTQILWSTIAMIGDIILLPVYIFFLLIYRDHLAVFVAKVFSRSNNDEILDKLTSIRKVVYAYISGAGKVMLILAVVNTAVLFALGIEHAIFFGVLAGILNIIPYLGPWIGATLPFVFALITKDSLFYPIAVIVSFTFIQMLEGAFLTPKITGSNVNLNALITFLGLLIGGAIWGIVGMIIIIPTIAILKKLFEMSPDTQPYAYLFGEEDNNWFKKRPRKNKKAKTEPDVPEAD</sequence>
<feature type="transmembrane region" description="Helical" evidence="8">
    <location>
        <begin position="200"/>
        <end position="225"/>
    </location>
</feature>
<dbReference type="AlphaFoldDB" id="A0A5B9FV92"/>
<evidence type="ECO:0000256" key="3">
    <source>
        <dbReference type="ARBA" id="ARBA00022448"/>
    </source>
</evidence>
<feature type="transmembrane region" description="Helical" evidence="8">
    <location>
        <begin position="300"/>
        <end position="329"/>
    </location>
</feature>
<gene>
    <name evidence="9" type="ORF">FUA48_02855</name>
</gene>
<accession>A0A5B9FV92</accession>
<feature type="transmembrane region" description="Helical" evidence="8">
    <location>
        <begin position="266"/>
        <end position="288"/>
    </location>
</feature>
<keyword evidence="7 8" id="KW-0472">Membrane</keyword>
<keyword evidence="5 8" id="KW-0812">Transmembrane</keyword>
<organism evidence="9 10">
    <name type="scientific">Flavobacterium alkalisoli</name>
    <dbReference type="NCBI Taxonomy" id="2602769"/>
    <lineage>
        <taxon>Bacteria</taxon>
        <taxon>Pseudomonadati</taxon>
        <taxon>Bacteroidota</taxon>
        <taxon>Flavobacteriia</taxon>
        <taxon>Flavobacteriales</taxon>
        <taxon>Flavobacteriaceae</taxon>
        <taxon>Flavobacterium</taxon>
    </lineage>
</organism>
<keyword evidence="10" id="KW-1185">Reference proteome</keyword>
<evidence type="ECO:0000256" key="7">
    <source>
        <dbReference type="ARBA" id="ARBA00023136"/>
    </source>
</evidence>
<evidence type="ECO:0000313" key="10">
    <source>
        <dbReference type="Proteomes" id="UP000321222"/>
    </source>
</evidence>
<evidence type="ECO:0000256" key="1">
    <source>
        <dbReference type="ARBA" id="ARBA00004651"/>
    </source>
</evidence>
<dbReference type="OrthoDB" id="9793390at2"/>
<keyword evidence="6 8" id="KW-1133">Transmembrane helix</keyword>
<comment type="similarity">
    <text evidence="2">Belongs to the autoinducer-2 exporter (AI-2E) (TC 2.A.86) family.</text>
</comment>
<feature type="transmembrane region" description="Helical" evidence="8">
    <location>
        <begin position="62"/>
        <end position="84"/>
    </location>
</feature>
<evidence type="ECO:0000313" key="9">
    <source>
        <dbReference type="EMBL" id="QEE48547.1"/>
    </source>
</evidence>
<keyword evidence="4" id="KW-1003">Cell membrane</keyword>